<evidence type="ECO:0000313" key="3">
    <source>
        <dbReference type="EMBL" id="ANJ67067.1"/>
    </source>
</evidence>
<dbReference type="KEGG" id="haz:A9404_06420"/>
<name>A0A191ZGT9_9GAMM</name>
<reference evidence="3 4" key="1">
    <citation type="submission" date="2016-06" db="EMBL/GenBank/DDBJ databases">
        <title>Insight into the functional genes involving in sulfur oxidation in Pearl River water.</title>
        <authorList>
            <person name="Luo J."/>
            <person name="Tan X."/>
            <person name="Lin W."/>
        </authorList>
    </citation>
    <scope>NUCLEOTIDE SEQUENCE [LARGE SCALE GENOMIC DNA]</scope>
    <source>
        <strain evidence="3 4">LS2</strain>
    </source>
</reference>
<dbReference type="GO" id="GO:0005829">
    <property type="term" value="C:cytosol"/>
    <property type="evidence" value="ECO:0007669"/>
    <property type="project" value="TreeGrafter"/>
</dbReference>
<dbReference type="PANTHER" id="PTHR33221:SF5">
    <property type="entry name" value="HTH-TYPE TRANSCRIPTIONAL REGULATOR ISCR"/>
    <property type="match status" value="1"/>
</dbReference>
<evidence type="ECO:0000256" key="2">
    <source>
        <dbReference type="SAM" id="MobiDB-lite"/>
    </source>
</evidence>
<dbReference type="PANTHER" id="PTHR33221">
    <property type="entry name" value="WINGED HELIX-TURN-HELIX TRANSCRIPTIONAL REGULATOR, RRF2 FAMILY"/>
    <property type="match status" value="1"/>
</dbReference>
<keyword evidence="4" id="KW-1185">Reference proteome</keyword>
<dbReference type="Proteomes" id="UP000078596">
    <property type="component" value="Chromosome"/>
</dbReference>
<dbReference type="STRING" id="1860122.A9404_06420"/>
<dbReference type="PROSITE" id="PS51197">
    <property type="entry name" value="HTH_RRF2_2"/>
    <property type="match status" value="1"/>
</dbReference>
<evidence type="ECO:0008006" key="5">
    <source>
        <dbReference type="Google" id="ProtNLM"/>
    </source>
</evidence>
<dbReference type="InterPro" id="IPR036390">
    <property type="entry name" value="WH_DNA-bd_sf"/>
</dbReference>
<dbReference type="InterPro" id="IPR000944">
    <property type="entry name" value="Tscrpt_reg_Rrf2"/>
</dbReference>
<protein>
    <recommendedName>
        <fullName evidence="5">Rrf2 family transcriptional regulator</fullName>
    </recommendedName>
</protein>
<proteinExistence type="predicted"/>
<dbReference type="NCBIfam" id="TIGR00738">
    <property type="entry name" value="rrf2_super"/>
    <property type="match status" value="1"/>
</dbReference>
<dbReference type="Gene3D" id="1.10.10.10">
    <property type="entry name" value="Winged helix-like DNA-binding domain superfamily/Winged helix DNA-binding domain"/>
    <property type="match status" value="1"/>
</dbReference>
<dbReference type="SUPFAM" id="SSF46785">
    <property type="entry name" value="Winged helix' DNA-binding domain"/>
    <property type="match status" value="1"/>
</dbReference>
<sequence>MKIMRLTTKCRHAVTALIHLANRTDAETTVALAEISAIQGVSLSYLEQLFAKMRQAELVVGTRGPGGGYRLGQDPSKISIADVIDAIDDRCRADRLQGFDKSCPDKRNFAQDKWNEFSRDLYLYLSEISLKRFLDMESHAEADTEATPSRRQESPSKPSRRSAAA</sequence>
<feature type="region of interest" description="Disordered" evidence="2">
    <location>
        <begin position="139"/>
        <end position="165"/>
    </location>
</feature>
<evidence type="ECO:0000256" key="1">
    <source>
        <dbReference type="ARBA" id="ARBA00023125"/>
    </source>
</evidence>
<dbReference type="Pfam" id="PF02082">
    <property type="entry name" value="Rrf2"/>
    <property type="match status" value="1"/>
</dbReference>
<feature type="compositionally biased region" description="Basic and acidic residues" evidence="2">
    <location>
        <begin position="139"/>
        <end position="154"/>
    </location>
</feature>
<dbReference type="AlphaFoldDB" id="A0A191ZGT9"/>
<keyword evidence="1" id="KW-0238">DNA-binding</keyword>
<organism evidence="3 4">
    <name type="scientific">Halothiobacillus diazotrophicus</name>
    <dbReference type="NCBI Taxonomy" id="1860122"/>
    <lineage>
        <taxon>Bacteria</taxon>
        <taxon>Pseudomonadati</taxon>
        <taxon>Pseudomonadota</taxon>
        <taxon>Gammaproteobacteria</taxon>
        <taxon>Chromatiales</taxon>
        <taxon>Halothiobacillaceae</taxon>
        <taxon>Halothiobacillus</taxon>
    </lineage>
</organism>
<feature type="compositionally biased region" description="Low complexity" evidence="2">
    <location>
        <begin position="155"/>
        <end position="165"/>
    </location>
</feature>
<dbReference type="InterPro" id="IPR036388">
    <property type="entry name" value="WH-like_DNA-bd_sf"/>
</dbReference>
<accession>A0A191ZGT9</accession>
<dbReference type="GO" id="GO:0003677">
    <property type="term" value="F:DNA binding"/>
    <property type="evidence" value="ECO:0007669"/>
    <property type="project" value="UniProtKB-KW"/>
</dbReference>
<dbReference type="EMBL" id="CP016027">
    <property type="protein sequence ID" value="ANJ67067.1"/>
    <property type="molecule type" value="Genomic_DNA"/>
</dbReference>
<dbReference type="GO" id="GO:0003700">
    <property type="term" value="F:DNA-binding transcription factor activity"/>
    <property type="evidence" value="ECO:0007669"/>
    <property type="project" value="TreeGrafter"/>
</dbReference>
<evidence type="ECO:0000313" key="4">
    <source>
        <dbReference type="Proteomes" id="UP000078596"/>
    </source>
</evidence>
<gene>
    <name evidence="3" type="ORF">A9404_06420</name>
</gene>